<evidence type="ECO:0000313" key="2">
    <source>
        <dbReference type="EMBL" id="KAG0563728.1"/>
    </source>
</evidence>
<keyword evidence="3" id="KW-1185">Reference proteome</keyword>
<dbReference type="EMBL" id="CM026429">
    <property type="protein sequence ID" value="KAG0563728.1"/>
    <property type="molecule type" value="Genomic_DNA"/>
</dbReference>
<keyword evidence="1" id="KW-0812">Transmembrane</keyword>
<name>A0A8T0H0Z3_CERPU</name>
<organism evidence="2 3">
    <name type="scientific">Ceratodon purpureus</name>
    <name type="common">Fire moss</name>
    <name type="synonym">Dicranum purpureum</name>
    <dbReference type="NCBI Taxonomy" id="3225"/>
    <lineage>
        <taxon>Eukaryota</taxon>
        <taxon>Viridiplantae</taxon>
        <taxon>Streptophyta</taxon>
        <taxon>Embryophyta</taxon>
        <taxon>Bryophyta</taxon>
        <taxon>Bryophytina</taxon>
        <taxon>Bryopsida</taxon>
        <taxon>Dicranidae</taxon>
        <taxon>Pseudoditrichales</taxon>
        <taxon>Ditrichaceae</taxon>
        <taxon>Ceratodon</taxon>
    </lineage>
</organism>
<reference evidence="2" key="1">
    <citation type="submission" date="2020-06" db="EMBL/GenBank/DDBJ databases">
        <title>WGS assembly of Ceratodon purpureus strain R40.</title>
        <authorList>
            <person name="Carey S.B."/>
            <person name="Jenkins J."/>
            <person name="Shu S."/>
            <person name="Lovell J.T."/>
            <person name="Sreedasyam A."/>
            <person name="Maumus F."/>
            <person name="Tiley G.P."/>
            <person name="Fernandez-Pozo N."/>
            <person name="Barry K."/>
            <person name="Chen C."/>
            <person name="Wang M."/>
            <person name="Lipzen A."/>
            <person name="Daum C."/>
            <person name="Saski C.A."/>
            <person name="Payton A.C."/>
            <person name="Mcbreen J.C."/>
            <person name="Conrad R.E."/>
            <person name="Kollar L.M."/>
            <person name="Olsson S."/>
            <person name="Huttunen S."/>
            <person name="Landis J.B."/>
            <person name="Wickett N.J."/>
            <person name="Johnson M.G."/>
            <person name="Rensing S.A."/>
            <person name="Grimwood J."/>
            <person name="Schmutz J."/>
            <person name="Mcdaniel S.F."/>
        </authorList>
    </citation>
    <scope>NUCLEOTIDE SEQUENCE</scope>
    <source>
        <strain evidence="2">R40</strain>
    </source>
</reference>
<proteinExistence type="predicted"/>
<dbReference type="Proteomes" id="UP000822688">
    <property type="component" value="Chromosome 8"/>
</dbReference>
<comment type="caution">
    <text evidence="2">The sequence shown here is derived from an EMBL/GenBank/DDBJ whole genome shotgun (WGS) entry which is preliminary data.</text>
</comment>
<sequence length="61" mass="7337">MLVDEVVEQKLPSFYFFCFVFVKGFLWLSFKLGVKEVHERLRDSVANCRHILHYVVVYQIL</sequence>
<protein>
    <submittedName>
        <fullName evidence="2">Uncharacterized protein</fullName>
    </submittedName>
</protein>
<keyword evidence="1" id="KW-1133">Transmembrane helix</keyword>
<accession>A0A8T0H0Z3</accession>
<dbReference type="AlphaFoldDB" id="A0A8T0H0Z3"/>
<evidence type="ECO:0000256" key="1">
    <source>
        <dbReference type="SAM" id="Phobius"/>
    </source>
</evidence>
<feature type="transmembrane region" description="Helical" evidence="1">
    <location>
        <begin position="12"/>
        <end position="30"/>
    </location>
</feature>
<evidence type="ECO:0000313" key="3">
    <source>
        <dbReference type="Proteomes" id="UP000822688"/>
    </source>
</evidence>
<gene>
    <name evidence="2" type="ORF">KC19_8G054900</name>
</gene>
<keyword evidence="1" id="KW-0472">Membrane</keyword>